<evidence type="ECO:0000313" key="8">
    <source>
        <dbReference type="Proteomes" id="UP000610862"/>
    </source>
</evidence>
<feature type="transmembrane region" description="Helical" evidence="6">
    <location>
        <begin position="302"/>
        <end position="320"/>
    </location>
</feature>
<gene>
    <name evidence="7" type="ORF">H8692_01275</name>
</gene>
<organism evidence="7 8">
    <name type="scientific">Lentihominibacter hominis</name>
    <dbReference type="NCBI Taxonomy" id="2763645"/>
    <lineage>
        <taxon>Bacteria</taxon>
        <taxon>Bacillati</taxon>
        <taxon>Bacillota</taxon>
        <taxon>Clostridia</taxon>
        <taxon>Peptostreptococcales</taxon>
        <taxon>Anaerovoracaceae</taxon>
        <taxon>Lentihominibacter</taxon>
    </lineage>
</organism>
<dbReference type="InterPro" id="IPR018365">
    <property type="entry name" value="Cell_cycle_FtsW-rel_CS"/>
</dbReference>
<feature type="transmembrane region" description="Helical" evidence="6">
    <location>
        <begin position="185"/>
        <end position="207"/>
    </location>
</feature>
<dbReference type="PANTHER" id="PTHR30474">
    <property type="entry name" value="CELL CYCLE PROTEIN"/>
    <property type="match status" value="1"/>
</dbReference>
<keyword evidence="2 6" id="KW-0812">Transmembrane</keyword>
<comment type="subcellular location">
    <subcellularLocation>
        <location evidence="1">Membrane</location>
        <topology evidence="1">Multi-pass membrane protein</topology>
    </subcellularLocation>
</comment>
<dbReference type="InterPro" id="IPR001182">
    <property type="entry name" value="FtsW/RodA"/>
</dbReference>
<dbReference type="GO" id="GO:0005886">
    <property type="term" value="C:plasma membrane"/>
    <property type="evidence" value="ECO:0007669"/>
    <property type="project" value="TreeGrafter"/>
</dbReference>
<dbReference type="EMBL" id="JACRTA010000001">
    <property type="protein sequence ID" value="MBC8567389.1"/>
    <property type="molecule type" value="Genomic_DNA"/>
</dbReference>
<name>A0A926I436_9FIRM</name>
<dbReference type="PROSITE" id="PS00428">
    <property type="entry name" value="FTSW_RODA_SPOVE"/>
    <property type="match status" value="1"/>
</dbReference>
<reference evidence="7" key="1">
    <citation type="submission" date="2020-08" db="EMBL/GenBank/DDBJ databases">
        <title>Genome public.</title>
        <authorList>
            <person name="Liu C."/>
            <person name="Sun Q."/>
        </authorList>
    </citation>
    <scope>NUCLEOTIDE SEQUENCE</scope>
    <source>
        <strain evidence="7">NSJ-24</strain>
    </source>
</reference>
<proteinExistence type="predicted"/>
<comment type="caution">
    <text evidence="7">The sequence shown here is derived from an EMBL/GenBank/DDBJ whole genome shotgun (WGS) entry which is preliminary data.</text>
</comment>
<dbReference type="AlphaFoldDB" id="A0A926I436"/>
<dbReference type="PANTHER" id="PTHR30474:SF1">
    <property type="entry name" value="PEPTIDOGLYCAN GLYCOSYLTRANSFERASE MRDB"/>
    <property type="match status" value="1"/>
</dbReference>
<evidence type="ECO:0000256" key="4">
    <source>
        <dbReference type="ARBA" id="ARBA00022989"/>
    </source>
</evidence>
<keyword evidence="5 6" id="KW-0472">Membrane</keyword>
<dbReference type="GO" id="GO:0008360">
    <property type="term" value="P:regulation of cell shape"/>
    <property type="evidence" value="ECO:0007669"/>
    <property type="project" value="UniProtKB-KW"/>
</dbReference>
<evidence type="ECO:0000256" key="3">
    <source>
        <dbReference type="ARBA" id="ARBA00022960"/>
    </source>
</evidence>
<dbReference type="Proteomes" id="UP000610862">
    <property type="component" value="Unassembled WGS sequence"/>
</dbReference>
<feature type="transmembrane region" description="Helical" evidence="6">
    <location>
        <begin position="137"/>
        <end position="156"/>
    </location>
</feature>
<feature type="transmembrane region" description="Helical" evidence="6">
    <location>
        <begin position="107"/>
        <end position="130"/>
    </location>
</feature>
<dbReference type="GO" id="GO:0051301">
    <property type="term" value="P:cell division"/>
    <property type="evidence" value="ECO:0007669"/>
    <property type="project" value="InterPro"/>
</dbReference>
<dbReference type="Pfam" id="PF01098">
    <property type="entry name" value="FTSW_RODA_SPOVE"/>
    <property type="match status" value="1"/>
</dbReference>
<keyword evidence="4 6" id="KW-1133">Transmembrane helix</keyword>
<dbReference type="GO" id="GO:0032153">
    <property type="term" value="C:cell division site"/>
    <property type="evidence" value="ECO:0007669"/>
    <property type="project" value="TreeGrafter"/>
</dbReference>
<feature type="transmembrane region" description="Helical" evidence="6">
    <location>
        <begin position="78"/>
        <end position="101"/>
    </location>
</feature>
<keyword evidence="3" id="KW-0133">Cell shape</keyword>
<feature type="transmembrane region" description="Helical" evidence="6">
    <location>
        <begin position="264"/>
        <end position="290"/>
    </location>
</feature>
<evidence type="ECO:0000256" key="2">
    <source>
        <dbReference type="ARBA" id="ARBA00022692"/>
    </source>
</evidence>
<feature type="transmembrane region" description="Helical" evidence="6">
    <location>
        <begin position="162"/>
        <end position="178"/>
    </location>
</feature>
<evidence type="ECO:0000256" key="6">
    <source>
        <dbReference type="SAM" id="Phobius"/>
    </source>
</evidence>
<keyword evidence="8" id="KW-1185">Reference proteome</keyword>
<protein>
    <submittedName>
        <fullName evidence="7">Rod shape-determining protein RodA</fullName>
    </submittedName>
</protein>
<sequence length="366" mass="40034">MMNKFAHIIKQCNHYIIAASLLLSLSGIAGLVSISRNSETFLSREVFIQSAALILGVIAASVIMMLGYRYFLDLEKPLYIFSIIFLLTVYIPGLGTAFYGSRSWLDLGFITFQPSEPIKIIFVILMASYLSRTGNSLSSAKGVIMAALYGLPFILIVSKEDFGSGCVFCAIWIFMVFCSGLDLKVIFRLALVFILLIPMFYFFMAGYQKERIDAFLSPENLDLPGNYQVWNSKVAIGSGGFLGKGYLQGTQGYLGFLPVPESDFIFASIVEETGFLGGAFIITLFAVLMYHALKTAKYASDLQGTLIAVGLAGMFFFQAFENIAMSMGIMPVTGITLPFVSYGGSSMISAMMGIGLLLSVSCRQKL</sequence>
<accession>A0A926I436</accession>
<evidence type="ECO:0000256" key="1">
    <source>
        <dbReference type="ARBA" id="ARBA00004141"/>
    </source>
</evidence>
<feature type="transmembrane region" description="Helical" evidence="6">
    <location>
        <begin position="340"/>
        <end position="360"/>
    </location>
</feature>
<evidence type="ECO:0000313" key="7">
    <source>
        <dbReference type="EMBL" id="MBC8567389.1"/>
    </source>
</evidence>
<feature type="transmembrane region" description="Helical" evidence="6">
    <location>
        <begin position="12"/>
        <end position="34"/>
    </location>
</feature>
<feature type="transmembrane region" description="Helical" evidence="6">
    <location>
        <begin position="46"/>
        <end position="66"/>
    </location>
</feature>
<evidence type="ECO:0000256" key="5">
    <source>
        <dbReference type="ARBA" id="ARBA00023136"/>
    </source>
</evidence>
<dbReference type="GO" id="GO:0015648">
    <property type="term" value="F:lipid-linked peptidoglycan transporter activity"/>
    <property type="evidence" value="ECO:0007669"/>
    <property type="project" value="TreeGrafter"/>
</dbReference>